<dbReference type="Proteomes" id="UP001165413">
    <property type="component" value="Unassembled WGS sequence"/>
</dbReference>
<feature type="transmembrane region" description="Helical" evidence="7">
    <location>
        <begin position="53"/>
        <end position="74"/>
    </location>
</feature>
<keyword evidence="4 7" id="KW-0812">Transmembrane</keyword>
<evidence type="ECO:0000256" key="3">
    <source>
        <dbReference type="ARBA" id="ARBA00022475"/>
    </source>
</evidence>
<reference evidence="8" key="1">
    <citation type="submission" date="2022-07" db="EMBL/GenBank/DDBJ databases">
        <title>Characterization of the Novel Bacterium Alteromonas immobilis LMIT006 and Alteromonas gregis LMIT007.</title>
        <authorList>
            <person name="Lin X."/>
        </authorList>
    </citation>
    <scope>NUCLEOTIDE SEQUENCE</scope>
    <source>
        <strain evidence="8">LMIT007</strain>
    </source>
</reference>
<dbReference type="PANTHER" id="PTHR40043">
    <property type="entry name" value="UPF0719 INNER MEMBRANE PROTEIN YJFL"/>
    <property type="match status" value="1"/>
</dbReference>
<evidence type="ECO:0000256" key="7">
    <source>
        <dbReference type="SAM" id="Phobius"/>
    </source>
</evidence>
<comment type="caution">
    <text evidence="8">The sequence shown here is derived from an EMBL/GenBank/DDBJ whole genome shotgun (WGS) entry which is preliminary data.</text>
</comment>
<evidence type="ECO:0000313" key="8">
    <source>
        <dbReference type="EMBL" id="MCP3428528.1"/>
    </source>
</evidence>
<sequence>METIATSLSGLANFGVYFGSALLFLLAFKFLYALVTPHNEWSLIKDQQNTAAAVAFGGAIIGFCIAISGAISNSDTFTDYVVWSVIALIAQLLAFAILRFTFMPKIAERLEKAELSAGVILASVSVGVGLLNAACMTY</sequence>
<keyword evidence="3" id="KW-1003">Cell membrane</keyword>
<feature type="transmembrane region" description="Helical" evidence="7">
    <location>
        <begin position="80"/>
        <end position="102"/>
    </location>
</feature>
<keyword evidence="6 7" id="KW-0472">Membrane</keyword>
<keyword evidence="9" id="KW-1185">Reference proteome</keyword>
<name>A0AA42BL70_9ALTE</name>
<protein>
    <submittedName>
        <fullName evidence="8">DUF350 domain-containing protein</fullName>
    </submittedName>
</protein>
<comment type="similarity">
    <text evidence="2">Belongs to the UPF0719 family.</text>
</comment>
<evidence type="ECO:0000313" key="9">
    <source>
        <dbReference type="Proteomes" id="UP001165413"/>
    </source>
</evidence>
<evidence type="ECO:0000256" key="2">
    <source>
        <dbReference type="ARBA" id="ARBA00005779"/>
    </source>
</evidence>
<proteinExistence type="inferred from homology"/>
<evidence type="ECO:0000256" key="4">
    <source>
        <dbReference type="ARBA" id="ARBA00022692"/>
    </source>
</evidence>
<evidence type="ECO:0000256" key="5">
    <source>
        <dbReference type="ARBA" id="ARBA00022989"/>
    </source>
</evidence>
<dbReference type="AlphaFoldDB" id="A0AA42BL70"/>
<dbReference type="GO" id="GO:0005886">
    <property type="term" value="C:plasma membrane"/>
    <property type="evidence" value="ECO:0007669"/>
    <property type="project" value="UniProtKB-SubCell"/>
</dbReference>
<gene>
    <name evidence="8" type="ORF">NLF92_06165</name>
</gene>
<dbReference type="RefSeq" id="WP_254099881.1">
    <property type="nucleotide sequence ID" value="NZ_JANATA010000008.1"/>
</dbReference>
<organism evidence="8 9">
    <name type="scientific">Opacimonas viscosa</name>
    <dbReference type="NCBI Taxonomy" id="2961944"/>
    <lineage>
        <taxon>Bacteria</taxon>
        <taxon>Pseudomonadati</taxon>
        <taxon>Pseudomonadota</taxon>
        <taxon>Gammaproteobacteria</taxon>
        <taxon>Alteromonadales</taxon>
        <taxon>Alteromonadaceae</taxon>
        <taxon>Opacimonas</taxon>
    </lineage>
</organism>
<dbReference type="PANTHER" id="PTHR40043:SF1">
    <property type="entry name" value="UPF0719 INNER MEMBRANE PROTEIN YJFL"/>
    <property type="match status" value="1"/>
</dbReference>
<dbReference type="EMBL" id="JANATA010000008">
    <property type="protein sequence ID" value="MCP3428528.1"/>
    <property type="molecule type" value="Genomic_DNA"/>
</dbReference>
<comment type="subcellular location">
    <subcellularLocation>
        <location evidence="1">Cell membrane</location>
        <topology evidence="1">Multi-pass membrane protein</topology>
    </subcellularLocation>
</comment>
<dbReference type="Pfam" id="PF03994">
    <property type="entry name" value="DUF350"/>
    <property type="match status" value="1"/>
</dbReference>
<feature type="transmembrane region" description="Helical" evidence="7">
    <location>
        <begin position="114"/>
        <end position="134"/>
    </location>
</feature>
<keyword evidence="5 7" id="KW-1133">Transmembrane helix</keyword>
<feature type="transmembrane region" description="Helical" evidence="7">
    <location>
        <begin position="12"/>
        <end position="32"/>
    </location>
</feature>
<dbReference type="InterPro" id="IPR007140">
    <property type="entry name" value="DUF350"/>
</dbReference>
<evidence type="ECO:0000256" key="6">
    <source>
        <dbReference type="ARBA" id="ARBA00023136"/>
    </source>
</evidence>
<evidence type="ECO:0000256" key="1">
    <source>
        <dbReference type="ARBA" id="ARBA00004651"/>
    </source>
</evidence>
<accession>A0AA42BL70</accession>